<name>A0A8H7E2M1_9EURO</name>
<accession>A0A8H7E2M1</accession>
<dbReference type="Pfam" id="PF26639">
    <property type="entry name" value="Het-6_barrel"/>
    <property type="match status" value="1"/>
</dbReference>
<sequence length="165" mass="18559">MDEAQLLLEACMNVLQDLEEVRELTLPSKGSILLYARLTFSNDVTVLNRAPIGTSSEGLSSEEEEDGADNVWIHQNLYDRGLDKGLFLRQRLYKTSSGYIGLGPPSMQPGDQVFFLCDSTVPFILRPQANTRHYILVGDTYLHGFMNGEVLRTDFKDRIGPVYLV</sequence>
<gene>
    <name evidence="1" type="ORF">GJ744_010930</name>
</gene>
<dbReference type="OrthoDB" id="2157530at2759"/>
<dbReference type="Proteomes" id="UP000606974">
    <property type="component" value="Unassembled WGS sequence"/>
</dbReference>
<evidence type="ECO:0000313" key="1">
    <source>
        <dbReference type="EMBL" id="KAF7507117.1"/>
    </source>
</evidence>
<dbReference type="AlphaFoldDB" id="A0A8H7E2M1"/>
<comment type="caution">
    <text evidence="1">The sequence shown here is derived from an EMBL/GenBank/DDBJ whole genome shotgun (WGS) entry which is preliminary data.</text>
</comment>
<organism evidence="1 2">
    <name type="scientific">Endocarpon pusillum</name>
    <dbReference type="NCBI Taxonomy" id="364733"/>
    <lineage>
        <taxon>Eukaryota</taxon>
        <taxon>Fungi</taxon>
        <taxon>Dikarya</taxon>
        <taxon>Ascomycota</taxon>
        <taxon>Pezizomycotina</taxon>
        <taxon>Eurotiomycetes</taxon>
        <taxon>Chaetothyriomycetidae</taxon>
        <taxon>Verrucariales</taxon>
        <taxon>Verrucariaceae</taxon>
        <taxon>Endocarpon</taxon>
    </lineage>
</organism>
<keyword evidence="2" id="KW-1185">Reference proteome</keyword>
<proteinExistence type="predicted"/>
<dbReference type="InterPro" id="IPR052895">
    <property type="entry name" value="HetReg/Transcr_Mod"/>
</dbReference>
<dbReference type="EMBL" id="JAACFV010000074">
    <property type="protein sequence ID" value="KAF7507117.1"/>
    <property type="molecule type" value="Genomic_DNA"/>
</dbReference>
<protein>
    <recommendedName>
        <fullName evidence="3">Heterokaryon incompatibility domain-containing protein</fullName>
    </recommendedName>
</protein>
<reference evidence="1" key="1">
    <citation type="submission" date="2020-02" db="EMBL/GenBank/DDBJ databases">
        <authorList>
            <person name="Palmer J.M."/>
        </authorList>
    </citation>
    <scope>NUCLEOTIDE SEQUENCE</scope>
    <source>
        <strain evidence="1">EPUS1.4</strain>
        <tissue evidence="1">Thallus</tissue>
    </source>
</reference>
<evidence type="ECO:0000313" key="2">
    <source>
        <dbReference type="Proteomes" id="UP000606974"/>
    </source>
</evidence>
<dbReference type="PANTHER" id="PTHR24148">
    <property type="entry name" value="ANKYRIN REPEAT DOMAIN-CONTAINING PROTEIN 39 HOMOLOG-RELATED"/>
    <property type="match status" value="1"/>
</dbReference>
<evidence type="ECO:0008006" key="3">
    <source>
        <dbReference type="Google" id="ProtNLM"/>
    </source>
</evidence>
<dbReference type="PANTHER" id="PTHR24148:SF64">
    <property type="entry name" value="HETEROKARYON INCOMPATIBILITY DOMAIN-CONTAINING PROTEIN"/>
    <property type="match status" value="1"/>
</dbReference>